<sequence>MSTHAPRNDGAASAEAPRHEQGRAGHDDRALRVVLCGGGTAGHISPMLAIGRALREPRQRGDGTRPVPAVCSMVGTDYGMETRLVPAAGFELDTIERVPFPRRPSMDVVRFPGRMITAVRESTRILRERRADVVVGVGGYVSTPMYLAARSLKIPIVVHEGNARPGLANKVGARWATHVAVALPHTPMSRAHVVGMPMRPEIARLDRHERRAQARRQLGLDPDMTTVVVTGGSSGALAVNRTVEASLDDLLEAGLQVFHLTGRGKQLTDDAGEPLRRPGYVQAEYLDGMEQAYAAADLIVARSGAGTVCEVSVVGLPAVFVPLPIGNGEQALNAQALVADGGALQVRDDAFSRDWVRRELIPLATDPMRLRTMAEASARHGLPDAADTMAELTRDAAEGARR</sequence>
<evidence type="ECO:0000256" key="11">
    <source>
        <dbReference type="SAM" id="MobiDB-lite"/>
    </source>
</evidence>
<dbReference type="GO" id="GO:0051301">
    <property type="term" value="P:cell division"/>
    <property type="evidence" value="ECO:0007669"/>
    <property type="project" value="UniProtKB-KW"/>
</dbReference>
<evidence type="ECO:0000259" key="13">
    <source>
        <dbReference type="Pfam" id="PF04101"/>
    </source>
</evidence>
<dbReference type="GO" id="GO:0005975">
    <property type="term" value="P:carbohydrate metabolic process"/>
    <property type="evidence" value="ECO:0007669"/>
    <property type="project" value="InterPro"/>
</dbReference>
<evidence type="ECO:0000256" key="3">
    <source>
        <dbReference type="ARBA" id="ARBA00022676"/>
    </source>
</evidence>
<feature type="binding site" evidence="10">
    <location>
        <position position="199"/>
    </location>
    <ligand>
        <name>UDP-N-acetyl-alpha-D-glucosamine</name>
        <dbReference type="ChEBI" id="CHEBI:57705"/>
    </ligand>
</feature>
<keyword evidence="9 10" id="KW-0961">Cell wall biogenesis/degradation</keyword>
<keyword evidence="2 10" id="KW-0132">Cell division</keyword>
<dbReference type="GO" id="GO:0008360">
    <property type="term" value="P:regulation of cell shape"/>
    <property type="evidence" value="ECO:0007669"/>
    <property type="project" value="UniProtKB-KW"/>
</dbReference>
<keyword evidence="1 10" id="KW-1003">Cell membrane</keyword>
<evidence type="ECO:0000313" key="15">
    <source>
        <dbReference type="Proteomes" id="UP000540191"/>
    </source>
</evidence>
<dbReference type="Pfam" id="PF03033">
    <property type="entry name" value="Glyco_transf_28"/>
    <property type="match status" value="1"/>
</dbReference>
<dbReference type="EMBL" id="JACHNA010000001">
    <property type="protein sequence ID" value="MBB4735434.1"/>
    <property type="molecule type" value="Genomic_DNA"/>
</dbReference>
<comment type="pathway">
    <text evidence="10">Cell wall biogenesis; peptidoglycan biosynthesis.</text>
</comment>
<feature type="binding site" evidence="10">
    <location>
        <position position="233"/>
    </location>
    <ligand>
        <name>UDP-N-acetyl-alpha-D-glucosamine</name>
        <dbReference type="ChEBI" id="CHEBI:57705"/>
    </ligand>
</feature>
<dbReference type="GO" id="GO:0009252">
    <property type="term" value="P:peptidoglycan biosynthetic process"/>
    <property type="evidence" value="ECO:0007669"/>
    <property type="project" value="UniProtKB-UniRule"/>
</dbReference>
<name>A0A7W7GNN1_9MICC</name>
<keyword evidence="6 10" id="KW-0573">Peptidoglycan synthesis</keyword>
<evidence type="ECO:0000259" key="12">
    <source>
        <dbReference type="Pfam" id="PF03033"/>
    </source>
</evidence>
<comment type="caution">
    <text evidence="14">The sequence shown here is derived from an EMBL/GenBank/DDBJ whole genome shotgun (WGS) entry which is preliminary data.</text>
</comment>
<dbReference type="RefSeq" id="WP_184241244.1">
    <property type="nucleotide sequence ID" value="NZ_JACHNA010000001.1"/>
</dbReference>
<keyword evidence="7 10" id="KW-0472">Membrane</keyword>
<feature type="binding site" evidence="10">
    <location>
        <position position="330"/>
    </location>
    <ligand>
        <name>UDP-N-acetyl-alpha-D-glucosamine</name>
        <dbReference type="ChEBI" id="CHEBI:57705"/>
    </ligand>
</feature>
<feature type="region of interest" description="Disordered" evidence="11">
    <location>
        <begin position="1"/>
        <end position="26"/>
    </location>
</feature>
<dbReference type="CDD" id="cd03785">
    <property type="entry name" value="GT28_MurG"/>
    <property type="match status" value="1"/>
</dbReference>
<dbReference type="PANTHER" id="PTHR21015">
    <property type="entry name" value="UDP-N-ACETYLGLUCOSAMINE--N-ACETYLMURAMYL-(PENTAPEPTIDE) PYROPHOSPHORYL-UNDECAPRENOL N-ACETYLGLUCOSAMINE TRANSFERASE 1"/>
    <property type="match status" value="1"/>
</dbReference>
<dbReference type="GO" id="GO:0005886">
    <property type="term" value="C:plasma membrane"/>
    <property type="evidence" value="ECO:0007669"/>
    <property type="project" value="UniProtKB-SubCell"/>
</dbReference>
<feature type="binding site" evidence="10">
    <location>
        <position position="162"/>
    </location>
    <ligand>
        <name>UDP-N-acetyl-alpha-D-glucosamine</name>
        <dbReference type="ChEBI" id="CHEBI:57705"/>
    </ligand>
</feature>
<keyword evidence="3 10" id="KW-0328">Glycosyltransferase</keyword>
<evidence type="ECO:0000256" key="4">
    <source>
        <dbReference type="ARBA" id="ARBA00022679"/>
    </source>
</evidence>
<dbReference type="GO" id="GO:0071555">
    <property type="term" value="P:cell wall organization"/>
    <property type="evidence" value="ECO:0007669"/>
    <property type="project" value="UniProtKB-KW"/>
</dbReference>
<keyword evidence="8 10" id="KW-0131">Cell cycle</keyword>
<evidence type="ECO:0000256" key="10">
    <source>
        <dbReference type="HAMAP-Rule" id="MF_00033"/>
    </source>
</evidence>
<comment type="function">
    <text evidence="10">Cell wall formation. Catalyzes the transfer of a GlcNAc subunit on undecaprenyl-pyrophosphoryl-MurNAc-pentapeptide (lipid intermediate I) to form undecaprenyl-pyrophosphoryl-MurNAc-(pentapeptide)GlcNAc (lipid intermediate II).</text>
</comment>
<evidence type="ECO:0000256" key="6">
    <source>
        <dbReference type="ARBA" id="ARBA00022984"/>
    </source>
</evidence>
<keyword evidence="5 10" id="KW-0133">Cell shape</keyword>
<dbReference type="InterPro" id="IPR006009">
    <property type="entry name" value="GlcNAc_MurG"/>
</dbReference>
<dbReference type="InterPro" id="IPR007235">
    <property type="entry name" value="Glyco_trans_28_C"/>
</dbReference>
<dbReference type="Gene3D" id="3.40.50.2000">
    <property type="entry name" value="Glycogen Phosphorylase B"/>
    <property type="match status" value="2"/>
</dbReference>
<dbReference type="SUPFAM" id="SSF53756">
    <property type="entry name" value="UDP-Glycosyltransferase/glycogen phosphorylase"/>
    <property type="match status" value="1"/>
</dbReference>
<proteinExistence type="inferred from homology"/>
<gene>
    <name evidence="10" type="primary">murG</name>
    <name evidence="14" type="ORF">HDA30_000942</name>
</gene>
<comment type="subcellular location">
    <subcellularLocation>
        <location evidence="10">Cell membrane</location>
        <topology evidence="10">Peripheral membrane protein</topology>
        <orientation evidence="10">Cytoplasmic side</orientation>
    </subcellularLocation>
</comment>
<dbReference type="UniPathway" id="UPA00219"/>
<feature type="domain" description="Glycosyltransferase family 28 N-terminal" evidence="12">
    <location>
        <begin position="33"/>
        <end position="180"/>
    </location>
</feature>
<comment type="catalytic activity">
    <reaction evidence="10">
        <text>di-trans,octa-cis-undecaprenyl diphospho-N-acetyl-alpha-D-muramoyl-L-alanyl-D-glutamyl-meso-2,6-diaminopimeloyl-D-alanyl-D-alanine + UDP-N-acetyl-alpha-D-glucosamine = di-trans,octa-cis-undecaprenyl diphospho-[N-acetyl-alpha-D-glucosaminyl-(1-&gt;4)]-N-acetyl-alpha-D-muramoyl-L-alanyl-D-glutamyl-meso-2,6-diaminopimeloyl-D-alanyl-D-alanine + UDP + H(+)</text>
        <dbReference type="Rhea" id="RHEA:31227"/>
        <dbReference type="ChEBI" id="CHEBI:15378"/>
        <dbReference type="ChEBI" id="CHEBI:57705"/>
        <dbReference type="ChEBI" id="CHEBI:58223"/>
        <dbReference type="ChEBI" id="CHEBI:61387"/>
        <dbReference type="ChEBI" id="CHEBI:61388"/>
        <dbReference type="EC" id="2.4.1.227"/>
    </reaction>
</comment>
<reference evidence="14 15" key="1">
    <citation type="submission" date="2020-08" db="EMBL/GenBank/DDBJ databases">
        <title>Sequencing the genomes of 1000 actinobacteria strains.</title>
        <authorList>
            <person name="Klenk H.-P."/>
        </authorList>
    </citation>
    <scope>NUCLEOTIDE SEQUENCE [LARGE SCALE GENOMIC DNA]</scope>
    <source>
        <strain evidence="14 15">DSM 23974</strain>
    </source>
</reference>
<comment type="similarity">
    <text evidence="10">Belongs to the glycosyltransferase 28 family. MurG subfamily.</text>
</comment>
<evidence type="ECO:0000256" key="9">
    <source>
        <dbReference type="ARBA" id="ARBA00023316"/>
    </source>
</evidence>
<feature type="binding site" evidence="10">
    <location>
        <begin position="40"/>
        <end position="42"/>
    </location>
    <ligand>
        <name>UDP-N-acetyl-alpha-D-glucosamine</name>
        <dbReference type="ChEBI" id="CHEBI:57705"/>
    </ligand>
</feature>
<feature type="compositionally biased region" description="Basic and acidic residues" evidence="11">
    <location>
        <begin position="16"/>
        <end position="26"/>
    </location>
</feature>
<evidence type="ECO:0000256" key="1">
    <source>
        <dbReference type="ARBA" id="ARBA00022475"/>
    </source>
</evidence>
<accession>A0A7W7GNN1</accession>
<dbReference type="AlphaFoldDB" id="A0A7W7GNN1"/>
<keyword evidence="4 10" id="KW-0808">Transferase</keyword>
<organism evidence="14 15">
    <name type="scientific">Micrococcus cohnii</name>
    <dbReference type="NCBI Taxonomy" id="993416"/>
    <lineage>
        <taxon>Bacteria</taxon>
        <taxon>Bacillati</taxon>
        <taxon>Actinomycetota</taxon>
        <taxon>Actinomycetes</taxon>
        <taxon>Micrococcales</taxon>
        <taxon>Micrococcaceae</taxon>
        <taxon>Micrococcus</taxon>
    </lineage>
</organism>
<evidence type="ECO:0000256" key="7">
    <source>
        <dbReference type="ARBA" id="ARBA00023136"/>
    </source>
</evidence>
<feature type="domain" description="Glycosyl transferase family 28 C-terminal" evidence="13">
    <location>
        <begin position="226"/>
        <end position="388"/>
    </location>
</feature>
<comment type="caution">
    <text evidence="10">Lacks conserved residue(s) required for the propagation of feature annotation.</text>
</comment>
<dbReference type="Pfam" id="PF04101">
    <property type="entry name" value="Glyco_tran_28_C"/>
    <property type="match status" value="1"/>
</dbReference>
<dbReference type="GO" id="GO:0050511">
    <property type="term" value="F:undecaprenyldiphospho-muramoylpentapeptide beta-N-acetylglucosaminyltransferase activity"/>
    <property type="evidence" value="ECO:0007669"/>
    <property type="project" value="UniProtKB-UniRule"/>
</dbReference>
<dbReference type="HAMAP" id="MF_00033">
    <property type="entry name" value="MurG"/>
    <property type="match status" value="1"/>
</dbReference>
<dbReference type="EC" id="2.4.1.227" evidence="10"/>
<protein>
    <recommendedName>
        <fullName evidence="10">UDP-N-acetylglucosamine--N-acetylmuramyl-(pentapeptide) pyrophosphoryl-undecaprenol N-acetylglucosamine transferase</fullName>
        <ecNumber evidence="10">2.4.1.227</ecNumber>
    </recommendedName>
    <alternativeName>
        <fullName evidence="10">Undecaprenyl-PP-MurNAc-pentapeptide-UDPGlcNAc GlcNAc transferase</fullName>
    </alternativeName>
</protein>
<keyword evidence="15" id="KW-1185">Reference proteome</keyword>
<dbReference type="NCBIfam" id="TIGR01133">
    <property type="entry name" value="murG"/>
    <property type="match status" value="1"/>
</dbReference>
<dbReference type="PANTHER" id="PTHR21015:SF22">
    <property type="entry name" value="GLYCOSYLTRANSFERASE"/>
    <property type="match status" value="1"/>
</dbReference>
<evidence type="ECO:0000313" key="14">
    <source>
        <dbReference type="EMBL" id="MBB4735434.1"/>
    </source>
</evidence>
<dbReference type="Proteomes" id="UP000540191">
    <property type="component" value="Unassembled WGS sequence"/>
</dbReference>
<evidence type="ECO:0000256" key="8">
    <source>
        <dbReference type="ARBA" id="ARBA00023306"/>
    </source>
</evidence>
<evidence type="ECO:0000256" key="2">
    <source>
        <dbReference type="ARBA" id="ARBA00022618"/>
    </source>
</evidence>
<evidence type="ECO:0000256" key="5">
    <source>
        <dbReference type="ARBA" id="ARBA00022960"/>
    </source>
</evidence>
<dbReference type="InterPro" id="IPR004276">
    <property type="entry name" value="GlycoTrans_28_N"/>
</dbReference>